<dbReference type="InterPro" id="IPR020845">
    <property type="entry name" value="AMP-binding_CS"/>
</dbReference>
<evidence type="ECO:0000313" key="10">
    <source>
        <dbReference type="Proteomes" id="UP001152798"/>
    </source>
</evidence>
<evidence type="ECO:0000256" key="1">
    <source>
        <dbReference type="ARBA" id="ARBA00006432"/>
    </source>
</evidence>
<evidence type="ECO:0000256" key="7">
    <source>
        <dbReference type="ARBA" id="ARBA00048277"/>
    </source>
</evidence>
<dbReference type="Proteomes" id="UP001152798">
    <property type="component" value="Chromosome 5"/>
</dbReference>
<gene>
    <name evidence="9" type="ORF">NEZAVI_LOCUS11876</name>
</gene>
<protein>
    <recommendedName>
        <fullName evidence="5">Medium-chain acyl-CoA ligase ACSF2, mitochondrial</fullName>
        <ecNumber evidence="4">6.2.1.2</ecNumber>
    </recommendedName>
</protein>
<dbReference type="SUPFAM" id="SSF56801">
    <property type="entry name" value="Acetyl-CoA synthetase-like"/>
    <property type="match status" value="1"/>
</dbReference>
<sequence length="494" mass="55828">MGVLRRTQALLIWNIKRCLSGDIKKRPAYYHNPGTERLRAITTGQLINLAAEKWPKRNAIISLHEKKQLTFMQLKEQADQLGAGFVKLGLKPGDRLAVIGANTIHWYVTMQAAAKAGLILVMLNPAYRPLELSYALKHVGVKGVVTDHKFKTQNYPEILAEVAPGISKAPHGEPLNCPELPDLSFVIVATDEKLPGCYRYDDIMVSPQEKEIIFEVENQVQPDDPTCIQFSSGTTGQPKAAVLSHFGTINNGHFFGKRCGYDTMHHTLCLQVPMFHIMGSTLGILCALDFGMTLVLPGPSYKKEDTIKALEKHKCNVLYGTPTMHIDICNDLKKLFPEFPKLREACKDFKVVVSGGAICTPSLFKDIYNIFECKVQSAYGLTETSPICFTNTQNDTFEQRTTTVGFVADHLEVKIVDKEGRMVNFGESGEVWFRSFGNLLEYWGDEKKTKEAITSSNWFKIWRSYGADRRWIWYHRRRIKDVIIRGGKIYSLQK</sequence>
<dbReference type="Pfam" id="PF00501">
    <property type="entry name" value="AMP-binding"/>
    <property type="match status" value="1"/>
</dbReference>
<accession>A0A9P0MQ94</accession>
<dbReference type="PANTHER" id="PTHR43201">
    <property type="entry name" value="ACYL-COA SYNTHETASE"/>
    <property type="match status" value="1"/>
</dbReference>
<dbReference type="PANTHER" id="PTHR43201:SF5">
    <property type="entry name" value="MEDIUM-CHAIN ACYL-COA LIGASE ACSF2, MITOCHONDRIAL"/>
    <property type="match status" value="1"/>
</dbReference>
<dbReference type="OrthoDB" id="10253115at2759"/>
<dbReference type="InterPro" id="IPR000873">
    <property type="entry name" value="AMP-dep_synth/lig_dom"/>
</dbReference>
<feature type="domain" description="AMP-dependent synthetase/ligase" evidence="8">
    <location>
        <begin position="50"/>
        <end position="443"/>
    </location>
</feature>
<dbReference type="EMBL" id="OV725081">
    <property type="protein sequence ID" value="CAH1403238.1"/>
    <property type="molecule type" value="Genomic_DNA"/>
</dbReference>
<evidence type="ECO:0000256" key="4">
    <source>
        <dbReference type="ARBA" id="ARBA00039009"/>
    </source>
</evidence>
<evidence type="ECO:0000313" key="9">
    <source>
        <dbReference type="EMBL" id="CAH1403238.1"/>
    </source>
</evidence>
<evidence type="ECO:0000256" key="2">
    <source>
        <dbReference type="ARBA" id="ARBA00022598"/>
    </source>
</evidence>
<evidence type="ECO:0000256" key="3">
    <source>
        <dbReference type="ARBA" id="ARBA00037247"/>
    </source>
</evidence>
<evidence type="ECO:0000256" key="6">
    <source>
        <dbReference type="ARBA" id="ARBA00047319"/>
    </source>
</evidence>
<dbReference type="EC" id="6.2.1.2" evidence="4"/>
<name>A0A9P0MQ94_NEZVI</name>
<evidence type="ECO:0000259" key="8">
    <source>
        <dbReference type="Pfam" id="PF00501"/>
    </source>
</evidence>
<comment type="catalytic activity">
    <reaction evidence="7">
        <text>a medium-chain fatty acid + ATP + CoA = a medium-chain fatty acyl-CoA + AMP + diphosphate</text>
        <dbReference type="Rhea" id="RHEA:48340"/>
        <dbReference type="ChEBI" id="CHEBI:30616"/>
        <dbReference type="ChEBI" id="CHEBI:33019"/>
        <dbReference type="ChEBI" id="CHEBI:57287"/>
        <dbReference type="ChEBI" id="CHEBI:59558"/>
        <dbReference type="ChEBI" id="CHEBI:90546"/>
        <dbReference type="ChEBI" id="CHEBI:456215"/>
        <dbReference type="EC" id="6.2.1.2"/>
    </reaction>
</comment>
<comment type="similarity">
    <text evidence="1">Belongs to the ATP-dependent AMP-binding enzyme family.</text>
</comment>
<dbReference type="AlphaFoldDB" id="A0A9P0MQ94"/>
<dbReference type="GO" id="GO:0006631">
    <property type="term" value="P:fatty acid metabolic process"/>
    <property type="evidence" value="ECO:0007669"/>
    <property type="project" value="TreeGrafter"/>
</dbReference>
<dbReference type="PROSITE" id="PS00455">
    <property type="entry name" value="AMP_BINDING"/>
    <property type="match status" value="1"/>
</dbReference>
<keyword evidence="2" id="KW-0436">Ligase</keyword>
<reference evidence="9" key="1">
    <citation type="submission" date="2022-01" db="EMBL/GenBank/DDBJ databases">
        <authorList>
            <person name="King R."/>
        </authorList>
    </citation>
    <scope>NUCLEOTIDE SEQUENCE</scope>
</reference>
<organism evidence="9 10">
    <name type="scientific">Nezara viridula</name>
    <name type="common">Southern green stink bug</name>
    <name type="synonym">Cimex viridulus</name>
    <dbReference type="NCBI Taxonomy" id="85310"/>
    <lineage>
        <taxon>Eukaryota</taxon>
        <taxon>Metazoa</taxon>
        <taxon>Ecdysozoa</taxon>
        <taxon>Arthropoda</taxon>
        <taxon>Hexapoda</taxon>
        <taxon>Insecta</taxon>
        <taxon>Pterygota</taxon>
        <taxon>Neoptera</taxon>
        <taxon>Paraneoptera</taxon>
        <taxon>Hemiptera</taxon>
        <taxon>Heteroptera</taxon>
        <taxon>Panheteroptera</taxon>
        <taxon>Pentatomomorpha</taxon>
        <taxon>Pentatomoidea</taxon>
        <taxon>Pentatomidae</taxon>
        <taxon>Pentatominae</taxon>
        <taxon>Nezara</taxon>
    </lineage>
</organism>
<evidence type="ECO:0000256" key="5">
    <source>
        <dbReference type="ARBA" id="ARBA00039638"/>
    </source>
</evidence>
<keyword evidence="10" id="KW-1185">Reference proteome</keyword>
<comment type="catalytic activity">
    <reaction evidence="6">
        <text>octanoate + ATP + CoA = octanoyl-CoA + AMP + diphosphate</text>
        <dbReference type="Rhea" id="RHEA:33631"/>
        <dbReference type="ChEBI" id="CHEBI:25646"/>
        <dbReference type="ChEBI" id="CHEBI:30616"/>
        <dbReference type="ChEBI" id="CHEBI:33019"/>
        <dbReference type="ChEBI" id="CHEBI:57287"/>
        <dbReference type="ChEBI" id="CHEBI:57386"/>
        <dbReference type="ChEBI" id="CHEBI:456215"/>
    </reaction>
</comment>
<comment type="function">
    <text evidence="3">Acyl-CoA synthases catalyze the initial reaction in fatty acid metabolism, by forming a thioester with CoA. Has some preference toward medium-chain substrates. Plays a role in adipocyte differentiation.</text>
</comment>
<dbReference type="GO" id="GO:0031956">
    <property type="term" value="F:medium-chain fatty acid-CoA ligase activity"/>
    <property type="evidence" value="ECO:0007669"/>
    <property type="project" value="UniProtKB-EC"/>
</dbReference>
<dbReference type="InterPro" id="IPR042099">
    <property type="entry name" value="ANL_N_sf"/>
</dbReference>
<dbReference type="Gene3D" id="3.40.50.12780">
    <property type="entry name" value="N-terminal domain of ligase-like"/>
    <property type="match status" value="1"/>
</dbReference>
<proteinExistence type="inferred from homology"/>